<dbReference type="InterPro" id="IPR036182">
    <property type="entry name" value="PCuAC_sf"/>
</dbReference>
<feature type="region of interest" description="Disordered" evidence="1">
    <location>
        <begin position="191"/>
        <end position="211"/>
    </location>
</feature>
<dbReference type="PROSITE" id="PS51257">
    <property type="entry name" value="PROKAR_LIPOPROTEIN"/>
    <property type="match status" value="1"/>
</dbReference>
<dbReference type="RefSeq" id="WP_285662061.1">
    <property type="nucleotide sequence ID" value="NZ_BSTX01000001.1"/>
</dbReference>
<feature type="compositionally biased region" description="Basic and acidic residues" evidence="1">
    <location>
        <begin position="196"/>
        <end position="211"/>
    </location>
</feature>
<evidence type="ECO:0000313" key="4">
    <source>
        <dbReference type="Proteomes" id="UP001165079"/>
    </source>
</evidence>
<keyword evidence="2" id="KW-0732">Signal</keyword>
<dbReference type="Gene3D" id="2.60.40.1890">
    <property type="entry name" value="PCu(A)C copper chaperone"/>
    <property type="match status" value="1"/>
</dbReference>
<proteinExistence type="predicted"/>
<keyword evidence="4" id="KW-1185">Reference proteome</keyword>
<name>A0A9W6W7U1_9ACTN</name>
<dbReference type="EMBL" id="BSTX01000001">
    <property type="protein sequence ID" value="GLZ76909.1"/>
    <property type="molecule type" value="Genomic_DNA"/>
</dbReference>
<reference evidence="3" key="1">
    <citation type="submission" date="2023-03" db="EMBL/GenBank/DDBJ databases">
        <title>Actinorhabdospora filicis NBRC 111898.</title>
        <authorList>
            <person name="Ichikawa N."/>
            <person name="Sato H."/>
            <person name="Tonouchi N."/>
        </authorList>
    </citation>
    <scope>NUCLEOTIDE SEQUENCE</scope>
    <source>
        <strain evidence="3">NBRC 111898</strain>
    </source>
</reference>
<protein>
    <recommendedName>
        <fullName evidence="5">Copper chaperone PCu(A)C</fullName>
    </recommendedName>
</protein>
<accession>A0A9W6W7U1</accession>
<feature type="chain" id="PRO_5040850254" description="Copper chaperone PCu(A)C" evidence="2">
    <location>
        <begin position="28"/>
        <end position="211"/>
    </location>
</feature>
<gene>
    <name evidence="3" type="ORF">Afil01_17160</name>
</gene>
<evidence type="ECO:0000256" key="2">
    <source>
        <dbReference type="SAM" id="SignalP"/>
    </source>
</evidence>
<evidence type="ECO:0008006" key="5">
    <source>
        <dbReference type="Google" id="ProtNLM"/>
    </source>
</evidence>
<evidence type="ECO:0000256" key="1">
    <source>
        <dbReference type="SAM" id="MobiDB-lite"/>
    </source>
</evidence>
<dbReference type="Proteomes" id="UP001165079">
    <property type="component" value="Unassembled WGS sequence"/>
</dbReference>
<evidence type="ECO:0000313" key="3">
    <source>
        <dbReference type="EMBL" id="GLZ76909.1"/>
    </source>
</evidence>
<feature type="signal peptide" evidence="2">
    <location>
        <begin position="1"/>
        <end position="27"/>
    </location>
</feature>
<dbReference type="AlphaFoldDB" id="A0A9W6W7U1"/>
<organism evidence="3 4">
    <name type="scientific">Actinorhabdospora filicis</name>
    <dbReference type="NCBI Taxonomy" id="1785913"/>
    <lineage>
        <taxon>Bacteria</taxon>
        <taxon>Bacillati</taxon>
        <taxon>Actinomycetota</taxon>
        <taxon>Actinomycetes</taxon>
        <taxon>Micromonosporales</taxon>
        <taxon>Micromonosporaceae</taxon>
        <taxon>Actinorhabdospora</taxon>
    </lineage>
</organism>
<comment type="caution">
    <text evidence="3">The sequence shown here is derived from an EMBL/GenBank/DDBJ whole genome shotgun (WGS) entry which is preliminary data.</text>
</comment>
<sequence>MTVRVARIGACLAAAAAVVMGVSACGAGQVTQTADTVTAIAGADLTVGDLMLNDVKIDWNGSQGYQTGANADLILRVFNNGTEADRLTAVSVEPAPGDNPNEQSPGAQGVVYVDGPAVTPSASSSDAPTTGGGNPAINVTVLPHGYVMLVPGQGPFLRVNGLTGKLGPGESLWMTFTFERAGTIRAQIPVGLPSEPVDRSKAEFPETGEGH</sequence>